<gene>
    <name evidence="16" type="ORF">GBAR_LOCUS27919</name>
</gene>
<evidence type="ECO:0000256" key="6">
    <source>
        <dbReference type="ARBA" id="ARBA00022697"/>
    </source>
</evidence>
<dbReference type="PANTHER" id="PTHR46718:SF1">
    <property type="entry name" value="ASPARTATE-SEMIALDEHYDE DEHYDROGENASE"/>
    <property type="match status" value="1"/>
</dbReference>
<dbReference type="NCBIfam" id="NF006416">
    <property type="entry name" value="PRK08664.1"/>
    <property type="match status" value="1"/>
</dbReference>
<dbReference type="InterPro" id="IPR000319">
    <property type="entry name" value="Asp-semialdehyde_DH_CS"/>
</dbReference>
<evidence type="ECO:0000256" key="5">
    <source>
        <dbReference type="ARBA" id="ARBA00022605"/>
    </source>
</evidence>
<evidence type="ECO:0000256" key="7">
    <source>
        <dbReference type="ARBA" id="ARBA00022857"/>
    </source>
</evidence>
<dbReference type="InterPro" id="IPR051823">
    <property type="entry name" value="ASADH-related"/>
</dbReference>
<feature type="domain" description="Semialdehyde dehydrogenase dimerisation" evidence="15">
    <location>
        <begin position="95"/>
        <end position="267"/>
    </location>
</feature>
<keyword evidence="9" id="KW-0486">Methionine biosynthesis</keyword>
<evidence type="ECO:0000259" key="15">
    <source>
        <dbReference type="Pfam" id="PF02774"/>
    </source>
</evidence>
<accession>A0AA35TNI9</accession>
<comment type="catalytic activity">
    <reaction evidence="10">
        <text>L-aspartate 4-semialdehyde + phosphate + NADP(+) = 4-phospho-L-aspartate + NADPH + H(+)</text>
        <dbReference type="Rhea" id="RHEA:24284"/>
        <dbReference type="ChEBI" id="CHEBI:15378"/>
        <dbReference type="ChEBI" id="CHEBI:43474"/>
        <dbReference type="ChEBI" id="CHEBI:57535"/>
        <dbReference type="ChEBI" id="CHEBI:57783"/>
        <dbReference type="ChEBI" id="CHEBI:58349"/>
        <dbReference type="ChEBI" id="CHEBI:537519"/>
        <dbReference type="EC" id="1.2.1.11"/>
    </reaction>
    <physiologicalReaction direction="right-to-left" evidence="10">
        <dbReference type="Rhea" id="RHEA:24286"/>
    </physiologicalReaction>
</comment>
<keyword evidence="7" id="KW-0521">NADP</keyword>
<comment type="caution">
    <text evidence="16">The sequence shown here is derived from an EMBL/GenBank/DDBJ whole genome shotgun (WGS) entry which is preliminary data.</text>
</comment>
<dbReference type="PIRSF" id="PIRSF000148">
    <property type="entry name" value="ASA_dh"/>
    <property type="match status" value="1"/>
</dbReference>
<dbReference type="SUPFAM" id="SSF51735">
    <property type="entry name" value="NAD(P)-binding Rossmann-fold domains"/>
    <property type="match status" value="1"/>
</dbReference>
<dbReference type="Gene3D" id="3.40.50.720">
    <property type="entry name" value="NAD(P)-binding Rossmann-like Domain"/>
    <property type="match status" value="1"/>
</dbReference>
<evidence type="ECO:0000256" key="3">
    <source>
        <dbReference type="ARBA" id="ARBA00010584"/>
    </source>
</evidence>
<dbReference type="GO" id="GO:0009088">
    <property type="term" value="P:threonine biosynthetic process"/>
    <property type="evidence" value="ECO:0007669"/>
    <property type="project" value="UniProtKB-KW"/>
</dbReference>
<evidence type="ECO:0000256" key="10">
    <source>
        <dbReference type="ARBA" id="ARBA00049864"/>
    </source>
</evidence>
<protein>
    <recommendedName>
        <fullName evidence="12">Aspartate-semialdehyde dehydrogenase</fullName>
        <ecNumber evidence="4">1.2.1.11</ecNumber>
    </recommendedName>
</protein>
<dbReference type="SUPFAM" id="SSF55347">
    <property type="entry name" value="Glyceraldehyde-3-phosphate dehydrogenase-like, C-terminal domain"/>
    <property type="match status" value="1"/>
</dbReference>
<feature type="active site" description="Proton acceptor" evidence="13">
    <location>
        <position position="180"/>
    </location>
</feature>
<dbReference type="NCBIfam" id="TIGR00978">
    <property type="entry name" value="asd_EA"/>
    <property type="match status" value="1"/>
</dbReference>
<comment type="function">
    <text evidence="11">Catalyzes the NADPH-dependent formation of L-aspartate 4-semialdehyde (L-ASA) by the reductive dephosphorylation of 4-phospho-L-aspartate. Mediates the second step in the biosynthesis of amino acids that derive from aspartate (the aspartate family of amino acids), including methioinine and threonine, the latter of which is a precursor to isoleucine.</text>
</comment>
<dbReference type="Pfam" id="PF02774">
    <property type="entry name" value="Semialdhyde_dhC"/>
    <property type="match status" value="1"/>
</dbReference>
<dbReference type="InterPro" id="IPR005676">
    <property type="entry name" value="Asp_semi-ald_DH_pep-lack"/>
</dbReference>
<dbReference type="PROSITE" id="PS01103">
    <property type="entry name" value="ASD"/>
    <property type="match status" value="1"/>
</dbReference>
<comment type="similarity">
    <text evidence="3">Belongs to the aspartate-semialdehyde dehydrogenase family.</text>
</comment>
<evidence type="ECO:0000313" key="17">
    <source>
        <dbReference type="Proteomes" id="UP001174909"/>
    </source>
</evidence>
<name>A0AA35TNI9_GEOBA</name>
<dbReference type="AlphaFoldDB" id="A0AA35TNI9"/>
<dbReference type="EC" id="1.2.1.11" evidence="4"/>
<dbReference type="CDD" id="cd18130">
    <property type="entry name" value="ASADH_C_arch_fung_like"/>
    <property type="match status" value="1"/>
</dbReference>
<dbReference type="GO" id="GO:0004073">
    <property type="term" value="F:aspartate-semialdehyde dehydrogenase activity"/>
    <property type="evidence" value="ECO:0007669"/>
    <property type="project" value="UniProtKB-EC"/>
</dbReference>
<dbReference type="Proteomes" id="UP001174909">
    <property type="component" value="Unassembled WGS sequence"/>
</dbReference>
<evidence type="ECO:0000256" key="8">
    <source>
        <dbReference type="ARBA" id="ARBA00023002"/>
    </source>
</evidence>
<dbReference type="GO" id="GO:0050661">
    <property type="term" value="F:NADP binding"/>
    <property type="evidence" value="ECO:0007669"/>
    <property type="project" value="InterPro"/>
</dbReference>
<dbReference type="InterPro" id="IPR012280">
    <property type="entry name" value="Semialdhyde_DH_dimer_dom"/>
</dbReference>
<dbReference type="InterPro" id="IPR000534">
    <property type="entry name" value="Semialdehyde_DH_NAD-bd"/>
</dbReference>
<dbReference type="PANTHER" id="PTHR46718">
    <property type="entry name" value="ASPARTATE-SEMIALDEHYDE DEHYDROGENASE"/>
    <property type="match status" value="1"/>
</dbReference>
<comment type="pathway">
    <text evidence="2">Amino-acid biosynthesis; L-threonine biosynthesis; L-threonine from L-aspartate: step 2/5.</text>
</comment>
<feature type="domain" description="Semialdehyde dehydrogenase NAD-binding" evidence="14">
    <location>
        <begin position="2"/>
        <end position="65"/>
    </location>
</feature>
<keyword evidence="6" id="KW-0791">Threonine biosynthesis</keyword>
<dbReference type="EMBL" id="CASHTH010003886">
    <property type="protein sequence ID" value="CAI8050899.1"/>
    <property type="molecule type" value="Genomic_DNA"/>
</dbReference>
<comment type="pathway">
    <text evidence="1">Amino-acid biosynthesis; L-methionine biosynthesis via de novo pathway; L-homoserine from L-aspartate: step 2/3.</text>
</comment>
<evidence type="ECO:0000256" key="4">
    <source>
        <dbReference type="ARBA" id="ARBA00013120"/>
    </source>
</evidence>
<organism evidence="16 17">
    <name type="scientific">Geodia barretti</name>
    <name type="common">Barrett's horny sponge</name>
    <dbReference type="NCBI Taxonomy" id="519541"/>
    <lineage>
        <taxon>Eukaryota</taxon>
        <taxon>Metazoa</taxon>
        <taxon>Porifera</taxon>
        <taxon>Demospongiae</taxon>
        <taxon>Heteroscleromorpha</taxon>
        <taxon>Tetractinellida</taxon>
        <taxon>Astrophorina</taxon>
        <taxon>Geodiidae</taxon>
        <taxon>Geodia</taxon>
    </lineage>
</organism>
<evidence type="ECO:0000256" key="1">
    <source>
        <dbReference type="ARBA" id="ARBA00005021"/>
    </source>
</evidence>
<dbReference type="GO" id="GO:0046983">
    <property type="term" value="F:protein dimerization activity"/>
    <property type="evidence" value="ECO:0007669"/>
    <property type="project" value="InterPro"/>
</dbReference>
<keyword evidence="17" id="KW-1185">Reference proteome</keyword>
<dbReference type="GO" id="GO:0009086">
    <property type="term" value="P:methionine biosynthetic process"/>
    <property type="evidence" value="ECO:0007669"/>
    <property type="project" value="UniProtKB-KW"/>
</dbReference>
<evidence type="ECO:0000256" key="2">
    <source>
        <dbReference type="ARBA" id="ARBA00005097"/>
    </source>
</evidence>
<dbReference type="InterPro" id="IPR036291">
    <property type="entry name" value="NAD(P)-bd_dom_sf"/>
</dbReference>
<evidence type="ECO:0000256" key="9">
    <source>
        <dbReference type="ARBA" id="ARBA00023167"/>
    </source>
</evidence>
<evidence type="ECO:0000259" key="14">
    <source>
        <dbReference type="Pfam" id="PF01118"/>
    </source>
</evidence>
<evidence type="ECO:0000256" key="13">
    <source>
        <dbReference type="PIRSR" id="PIRSR000148-1"/>
    </source>
</evidence>
<dbReference type="Gene3D" id="3.30.360.10">
    <property type="entry name" value="Dihydrodipicolinate Reductase, domain 2"/>
    <property type="match status" value="1"/>
</dbReference>
<proteinExistence type="inferred from homology"/>
<feature type="active site" description="Acyl-thioester intermediate" evidence="13">
    <location>
        <position position="86"/>
    </location>
</feature>
<reference evidence="16" key="1">
    <citation type="submission" date="2023-03" db="EMBL/GenBank/DDBJ databases">
        <authorList>
            <person name="Steffen K."/>
            <person name="Cardenas P."/>
        </authorList>
    </citation>
    <scope>NUCLEOTIDE SEQUENCE</scope>
</reference>
<evidence type="ECO:0000313" key="16">
    <source>
        <dbReference type="EMBL" id="CAI8050899.1"/>
    </source>
</evidence>
<evidence type="ECO:0000256" key="12">
    <source>
        <dbReference type="ARBA" id="ARBA00050041"/>
    </source>
</evidence>
<keyword evidence="8" id="KW-0560">Oxidoreductase</keyword>
<keyword evidence="5" id="KW-0028">Amino-acid biosynthesis</keyword>
<dbReference type="Pfam" id="PF01118">
    <property type="entry name" value="Semialdhyde_dh"/>
    <property type="match status" value="1"/>
</dbReference>
<sequence length="289" mass="31711">MTVGSVDDLDLSQLDLVFSAVESKAARGIETKIAALVPVISTSSAYRYEEDVPILIPGINDEHAELLEVQKKNRDWKGWVAPLPNCTTTGLAITLKPLYEKYGAKKVLMTSMQAISGAGRTPGVSAMSISGNILPFIPNEEDKVRKETKKILGRLKDGKIEDADIGVSSTCTRVPVIDGHTESVFVETAKEIDPQMAKQAYDDANREITVRGLPSAPENYYAFHEDPTRPQPRIDREVGDGMTTTIGRVEKEDLFDHGLKYVLFSHNKKMGSAKGAVLLAESLYKKGKF</sequence>
<dbReference type="GO" id="GO:0051287">
    <property type="term" value="F:NAD binding"/>
    <property type="evidence" value="ECO:0007669"/>
    <property type="project" value="InterPro"/>
</dbReference>
<evidence type="ECO:0000256" key="11">
    <source>
        <dbReference type="ARBA" id="ARBA00049950"/>
    </source>
</evidence>